<evidence type="ECO:0000313" key="4">
    <source>
        <dbReference type="Proteomes" id="UP000218387"/>
    </source>
</evidence>
<dbReference type="SUPFAM" id="SSF52016">
    <property type="entry name" value="LeuD/IlvD-like"/>
    <property type="match status" value="1"/>
</dbReference>
<dbReference type="KEGG" id="emt:CPZ25_013660"/>
<reference evidence="3 4" key="1">
    <citation type="submission" date="2018-05" db="EMBL/GenBank/DDBJ databases">
        <title>Genome comparison of Eubacterium sp.</title>
        <authorList>
            <person name="Feng Y."/>
            <person name="Sanchez-Andrea I."/>
            <person name="Stams A.J.M."/>
            <person name="De Vos W.M."/>
        </authorList>
    </citation>
    <scope>NUCLEOTIDE SEQUENCE [LARGE SCALE GENOMIC DNA]</scope>
    <source>
        <strain evidence="3 4">YI</strain>
    </source>
</reference>
<dbReference type="InterPro" id="IPR002840">
    <property type="entry name" value="PMDh-S-like_dom"/>
</dbReference>
<dbReference type="Pfam" id="PF01989">
    <property type="entry name" value="AcnX_swivel_put"/>
    <property type="match status" value="1"/>
</dbReference>
<dbReference type="EMBL" id="CP029487">
    <property type="protein sequence ID" value="QCT72331.1"/>
    <property type="molecule type" value="Genomic_DNA"/>
</dbReference>
<dbReference type="GO" id="GO:0016829">
    <property type="term" value="F:lyase activity"/>
    <property type="evidence" value="ECO:0007669"/>
    <property type="project" value="UniProtKB-KW"/>
</dbReference>
<evidence type="ECO:0000256" key="1">
    <source>
        <dbReference type="ARBA" id="ARBA00023239"/>
    </source>
</evidence>
<name>A0A4P9CBU9_EUBML</name>
<sequence>MEILTMYGRGAFQGVAEGEALVCRESIQGWAGVSDTTGEIIEKGHAEEGQNIHGRILVLPCSKGSNGWSCHFHSAMISGFKPAGWIFSKMDSRAGVATVVIGSPAVTDIVSADPCEVIETGDWVKINGYEGIIEVYKKEKPCQG</sequence>
<organism evidence="3 4">
    <name type="scientific">Eubacterium maltosivorans</name>
    <dbReference type="NCBI Taxonomy" id="2041044"/>
    <lineage>
        <taxon>Bacteria</taxon>
        <taxon>Bacillati</taxon>
        <taxon>Bacillota</taxon>
        <taxon>Clostridia</taxon>
        <taxon>Eubacteriales</taxon>
        <taxon>Eubacteriaceae</taxon>
        <taxon>Eubacterium</taxon>
    </lineage>
</organism>
<dbReference type="Gene3D" id="3.50.30.10">
    <property type="entry name" value="Phosphohistidine domain"/>
    <property type="match status" value="1"/>
</dbReference>
<protein>
    <submittedName>
        <fullName evidence="3">DUF126 domain-containing protein</fullName>
    </submittedName>
</protein>
<evidence type="ECO:0000313" key="3">
    <source>
        <dbReference type="EMBL" id="QCT72331.1"/>
    </source>
</evidence>
<gene>
    <name evidence="3" type="ORF">CPZ25_013660</name>
</gene>
<dbReference type="RefSeq" id="WP_058693025.1">
    <property type="nucleotide sequence ID" value="NZ_CABJDW020000013.1"/>
</dbReference>
<keyword evidence="1" id="KW-0456">Lyase</keyword>
<evidence type="ECO:0000259" key="2">
    <source>
        <dbReference type="Pfam" id="PF01989"/>
    </source>
</evidence>
<keyword evidence="4" id="KW-1185">Reference proteome</keyword>
<dbReference type="Proteomes" id="UP000218387">
    <property type="component" value="Chromosome"/>
</dbReference>
<proteinExistence type="predicted"/>
<dbReference type="AlphaFoldDB" id="A0A4P9CBU9"/>
<accession>A0A4P9CBU9</accession>
<feature type="domain" description="Phosphomevalonate dehydratase small subunit-like" evidence="2">
    <location>
        <begin position="27"/>
        <end position="106"/>
    </location>
</feature>